<dbReference type="Pfam" id="PF07536">
    <property type="entry name" value="HWE_HK"/>
    <property type="match status" value="1"/>
</dbReference>
<evidence type="ECO:0000313" key="12">
    <source>
        <dbReference type="Proteomes" id="UP000184096"/>
    </source>
</evidence>
<dbReference type="InterPro" id="IPR029016">
    <property type="entry name" value="GAF-like_dom_sf"/>
</dbReference>
<protein>
    <recommendedName>
        <fullName evidence="2">histidine kinase</fullName>
        <ecNumber evidence="2">2.7.13.3</ecNumber>
    </recommendedName>
</protein>
<keyword evidence="5" id="KW-0547">Nucleotide-binding</keyword>
<feature type="region of interest" description="Disordered" evidence="9">
    <location>
        <begin position="1"/>
        <end position="23"/>
    </location>
</feature>
<evidence type="ECO:0000256" key="8">
    <source>
        <dbReference type="PROSITE-ProRule" id="PRU00169"/>
    </source>
</evidence>
<evidence type="ECO:0000256" key="6">
    <source>
        <dbReference type="ARBA" id="ARBA00022777"/>
    </source>
</evidence>
<name>A0A1M7UIF0_9BRAD</name>
<dbReference type="EMBL" id="LT670849">
    <property type="protein sequence ID" value="SHN82803.1"/>
    <property type="molecule type" value="Genomic_DNA"/>
</dbReference>
<reference evidence="12" key="1">
    <citation type="submission" date="2016-11" db="EMBL/GenBank/DDBJ databases">
        <authorList>
            <person name="Varghese N."/>
            <person name="Submissions S."/>
        </authorList>
    </citation>
    <scope>NUCLEOTIDE SEQUENCE [LARGE SCALE GENOMIC DNA]</scope>
    <source>
        <strain evidence="12">GAS401</strain>
    </source>
</reference>
<organism evidence="11 12">
    <name type="scientific">Bradyrhizobium erythrophlei</name>
    <dbReference type="NCBI Taxonomy" id="1437360"/>
    <lineage>
        <taxon>Bacteria</taxon>
        <taxon>Pseudomonadati</taxon>
        <taxon>Pseudomonadota</taxon>
        <taxon>Alphaproteobacteria</taxon>
        <taxon>Hyphomicrobiales</taxon>
        <taxon>Nitrobacteraceae</taxon>
        <taxon>Bradyrhizobium</taxon>
    </lineage>
</organism>
<feature type="domain" description="Response regulatory" evidence="10">
    <location>
        <begin position="605"/>
        <end position="715"/>
    </location>
</feature>
<dbReference type="InterPro" id="IPR001789">
    <property type="entry name" value="Sig_transdc_resp-reg_receiver"/>
</dbReference>
<dbReference type="EC" id="2.7.13.3" evidence="2"/>
<evidence type="ECO:0000256" key="7">
    <source>
        <dbReference type="ARBA" id="ARBA00022840"/>
    </source>
</evidence>
<dbReference type="RefSeq" id="WP_072822287.1">
    <property type="nucleotide sequence ID" value="NZ_LT670849.1"/>
</dbReference>
<dbReference type="Gene3D" id="3.40.50.2300">
    <property type="match status" value="1"/>
</dbReference>
<dbReference type="Proteomes" id="UP000184096">
    <property type="component" value="Chromosome I"/>
</dbReference>
<keyword evidence="6 11" id="KW-0418">Kinase</keyword>
<sequence>MLTEAQPRPSHSTLRDDLDERRREELRERETWLSGQRQAFESALSDAPLAESLGILVDTAIAALGSGVRAAFYHANADGTALHHVVGMSAEYAQAADGCAIGPESLACGLAAGEAVLTADVRGDPRWEPWLWMAARFGYRGCWSFPIHTAGPRFAGTFALYWPEPREATANDTELAGRITQTAAMIIARHERAEQRRSAIHKLQETQSQLESELRDSELLRQISLELLDEAHEDALYGKLAEAAATIMQSEVSMVLIFHPERGPAGELQMLASRGLSPEGMRFWEWVRADSGCTCGEVLRTGKRAIAEDVANCAFMAGKPDRDALLAAGIRAGQSTPLIARSGKLVGMISTHWARPHRPSERDLRMLDILARPTADLIERKRAAETQRLLLNELNHRVKNTLAVVQAMAHRTLTRHRDPKEFARSFGGRVQALARVHNMLSETSWQRAELRELIGDQVLLGRGDDARLTAEGPVVRLDSQVALHMALVLHELATNSTKYGALSVPTGRVSVTWVADDALRMRWTERGGPLVAPSPTPGFGTTLIAQSVKGQGGEAHMTSEPEGISWSIVLPLSCGIASEANAAPTSARTVESTGTADSHSLEGRRFLVVEDEPLIGLDIVSALEDVKASVEGPVTTVEKACELIERSHFDGVLLDANLHGSPVDQIASALSQRDIPFAFVTGYNGSALPEAFRGIPVLNKPCSQEQVIETAVSLLARTAEKRAAGPPI</sequence>
<dbReference type="AlphaFoldDB" id="A0A1M7UIF0"/>
<comment type="catalytic activity">
    <reaction evidence="1">
        <text>ATP + protein L-histidine = ADP + protein N-phospho-L-histidine.</text>
        <dbReference type="EC" id="2.7.13.3"/>
    </reaction>
</comment>
<dbReference type="PROSITE" id="PS50110">
    <property type="entry name" value="RESPONSE_REGULATORY"/>
    <property type="match status" value="1"/>
</dbReference>
<evidence type="ECO:0000256" key="1">
    <source>
        <dbReference type="ARBA" id="ARBA00000085"/>
    </source>
</evidence>
<accession>A0A1M7UIF0</accession>
<evidence type="ECO:0000256" key="2">
    <source>
        <dbReference type="ARBA" id="ARBA00012438"/>
    </source>
</evidence>
<dbReference type="PANTHER" id="PTHR41523">
    <property type="entry name" value="TWO-COMPONENT SYSTEM SENSOR PROTEIN"/>
    <property type="match status" value="1"/>
</dbReference>
<dbReference type="InterPro" id="IPR003018">
    <property type="entry name" value="GAF"/>
</dbReference>
<dbReference type="InterPro" id="IPR036890">
    <property type="entry name" value="HATPase_C_sf"/>
</dbReference>
<evidence type="ECO:0000256" key="9">
    <source>
        <dbReference type="SAM" id="MobiDB-lite"/>
    </source>
</evidence>
<dbReference type="InterPro" id="IPR011102">
    <property type="entry name" value="Sig_transdc_His_kinase_HWE"/>
</dbReference>
<evidence type="ECO:0000256" key="5">
    <source>
        <dbReference type="ARBA" id="ARBA00022741"/>
    </source>
</evidence>
<dbReference type="SMART" id="SM00911">
    <property type="entry name" value="HWE_HK"/>
    <property type="match status" value="1"/>
</dbReference>
<dbReference type="SUPFAM" id="SSF52172">
    <property type="entry name" value="CheY-like"/>
    <property type="match status" value="1"/>
</dbReference>
<keyword evidence="3 8" id="KW-0597">Phosphoprotein</keyword>
<evidence type="ECO:0000259" key="10">
    <source>
        <dbReference type="PROSITE" id="PS50110"/>
    </source>
</evidence>
<dbReference type="GO" id="GO:0000160">
    <property type="term" value="P:phosphorelay signal transduction system"/>
    <property type="evidence" value="ECO:0007669"/>
    <property type="project" value="InterPro"/>
</dbReference>
<keyword evidence="12" id="KW-1185">Reference proteome</keyword>
<gene>
    <name evidence="11" type="ORF">SAMN05444170_5261</name>
</gene>
<dbReference type="SUPFAM" id="SSF55781">
    <property type="entry name" value="GAF domain-like"/>
    <property type="match status" value="2"/>
</dbReference>
<dbReference type="Gene3D" id="3.30.450.40">
    <property type="match status" value="2"/>
</dbReference>
<dbReference type="Gene3D" id="3.30.565.10">
    <property type="entry name" value="Histidine kinase-like ATPase, C-terminal domain"/>
    <property type="match status" value="1"/>
</dbReference>
<dbReference type="InterPro" id="IPR011006">
    <property type="entry name" value="CheY-like_superfamily"/>
</dbReference>
<dbReference type="SMART" id="SM00065">
    <property type="entry name" value="GAF"/>
    <property type="match status" value="2"/>
</dbReference>
<dbReference type="OrthoDB" id="9760752at2"/>
<keyword evidence="4" id="KW-0808">Transferase</keyword>
<dbReference type="GO" id="GO:0005524">
    <property type="term" value="F:ATP binding"/>
    <property type="evidence" value="ECO:0007669"/>
    <property type="project" value="UniProtKB-KW"/>
</dbReference>
<evidence type="ECO:0000256" key="3">
    <source>
        <dbReference type="ARBA" id="ARBA00022553"/>
    </source>
</evidence>
<dbReference type="GO" id="GO:0004673">
    <property type="term" value="F:protein histidine kinase activity"/>
    <property type="evidence" value="ECO:0007669"/>
    <property type="project" value="UniProtKB-EC"/>
</dbReference>
<evidence type="ECO:0000256" key="4">
    <source>
        <dbReference type="ARBA" id="ARBA00022679"/>
    </source>
</evidence>
<feature type="compositionally biased region" description="Basic and acidic residues" evidence="9">
    <location>
        <begin position="13"/>
        <end position="23"/>
    </location>
</feature>
<proteinExistence type="predicted"/>
<feature type="modified residue" description="4-aspartylphosphate" evidence="8">
    <location>
        <position position="655"/>
    </location>
</feature>
<keyword evidence="7" id="KW-0067">ATP-binding</keyword>
<dbReference type="PANTHER" id="PTHR41523:SF8">
    <property type="entry name" value="ETHYLENE RESPONSE SENSOR PROTEIN"/>
    <property type="match status" value="1"/>
</dbReference>
<evidence type="ECO:0000313" key="11">
    <source>
        <dbReference type="EMBL" id="SHN82803.1"/>
    </source>
</evidence>
<dbReference type="Pfam" id="PF13185">
    <property type="entry name" value="GAF_2"/>
    <property type="match status" value="2"/>
</dbReference>